<proteinExistence type="predicted"/>
<evidence type="ECO:0000313" key="2">
    <source>
        <dbReference type="Proteomes" id="UP000198211"/>
    </source>
</evidence>
<reference evidence="2" key="1">
    <citation type="submission" date="2017-03" db="EMBL/GenBank/DDBJ databases">
        <title>Phytopthora megakarya and P. palmivora, two closely related causual agents of cacao black pod achieved similar genome size and gene model numbers by different mechanisms.</title>
        <authorList>
            <person name="Ali S."/>
            <person name="Shao J."/>
            <person name="Larry D.J."/>
            <person name="Kronmiller B."/>
            <person name="Shen D."/>
            <person name="Strem M.D."/>
            <person name="Melnick R.L."/>
            <person name="Guiltinan M.J."/>
            <person name="Tyler B.M."/>
            <person name="Meinhardt L.W."/>
            <person name="Bailey B.A."/>
        </authorList>
    </citation>
    <scope>NUCLEOTIDE SEQUENCE [LARGE SCALE GENOMIC DNA]</scope>
    <source>
        <strain evidence="2">zdho120</strain>
    </source>
</reference>
<protein>
    <submittedName>
        <fullName evidence="1">Uncharacterized protein</fullName>
    </submittedName>
</protein>
<dbReference type="AlphaFoldDB" id="A0A225W9S2"/>
<comment type="caution">
    <text evidence="1">The sequence shown here is derived from an EMBL/GenBank/DDBJ whole genome shotgun (WGS) entry which is preliminary data.</text>
</comment>
<dbReference type="Proteomes" id="UP000198211">
    <property type="component" value="Unassembled WGS sequence"/>
</dbReference>
<gene>
    <name evidence="1" type="ORF">PHMEG_00013083</name>
</gene>
<organism evidence="1 2">
    <name type="scientific">Phytophthora megakarya</name>
    <dbReference type="NCBI Taxonomy" id="4795"/>
    <lineage>
        <taxon>Eukaryota</taxon>
        <taxon>Sar</taxon>
        <taxon>Stramenopiles</taxon>
        <taxon>Oomycota</taxon>
        <taxon>Peronosporomycetes</taxon>
        <taxon>Peronosporales</taxon>
        <taxon>Peronosporaceae</taxon>
        <taxon>Phytophthora</taxon>
    </lineage>
</organism>
<evidence type="ECO:0000313" key="1">
    <source>
        <dbReference type="EMBL" id="OWZ13570.1"/>
    </source>
</evidence>
<dbReference type="EMBL" id="NBNE01001546">
    <property type="protein sequence ID" value="OWZ13570.1"/>
    <property type="molecule type" value="Genomic_DNA"/>
</dbReference>
<sequence length="176" mass="20648">MQSRDKHKYPFNFDRSRDSIWKLFHTFNQQKDLEPYTDVTNPDNTNAFKFRMLKQLTKETTVSLLVRVAMRRYLTGNQMVIVWRTFTEGEGIFNGVHCSESGWTRARPCENGTTIEMYFKLKLLGFLSMTARFHDAASLFREIAQGRKARILNGLASFPHDKNLRTRVESQTKSRK</sequence>
<dbReference type="OrthoDB" id="156249at2759"/>
<accession>A0A225W9S2</accession>
<keyword evidence="2" id="KW-1185">Reference proteome</keyword>
<name>A0A225W9S2_9STRA</name>